<dbReference type="AlphaFoldDB" id="A0A8J5L9Q8"/>
<dbReference type="EMBL" id="JACMSC010000008">
    <property type="protein sequence ID" value="KAG6510221.1"/>
    <property type="molecule type" value="Genomic_DNA"/>
</dbReference>
<sequence>MVTSQQPLVPRQQYPDRSWVEFGGGDAKSFSATKVLEDGASIRLPRSPSLNAVQCYREKDSLEELLDSKPMENFWLVGGDFNVITGPEEHSKGVLSKHGTVKEFNDFLMLAGLQKLQLKIKRLKAHLKWWNVDVFGNIHDEVKQAKEQFVEIEKKFDANPITENRVLMAKSQAHSIPLLISQEENAELSAVPLMEEVKQVIWEMNEEGAAGPDGFPVSFFVSCWEIICEDVLEAVVDFFHGGSLPKGMATTTLVLIPKIGCVQEWKDFRPISLCNVSNKIISKVLANKLRKILGKIISPSQSGFVKGRLISDNVLLAQELHHKLNHHVRGGNLVLKLDMAKAYDRVQWEFLFKVLHCFGFSDKVIGLIRSCIVNCWLFVRINGSLAGCSCNISHLAYAGDIMIMMNGSINGVKMVKALLDRYMLVSGQAINEGIDPLTYLGVPIFSSKRKVVYYQPLIEKIILPPISVLHQIEMIMAIFFGRATDRKFANQSKKVVWDLVKLKEVLPSEIAEEAADTVIHWEKPDQMIWKLSSDGLFSSKLAWCLTRQVHQPNVIWNAAWSKLKLEIGFFLVFYWTCQKSRSFSNPLVFVGIIKMKHWKYHVAAAQAVHLSMRCDSIANVSVVYWMKPKQVVFKLNFDGCSGGNPGESSFGVIEIMWGKWW</sequence>
<gene>
    <name evidence="2" type="ORF">ZIOFF_028230</name>
</gene>
<organism evidence="2 3">
    <name type="scientific">Zingiber officinale</name>
    <name type="common">Ginger</name>
    <name type="synonym">Amomum zingiber</name>
    <dbReference type="NCBI Taxonomy" id="94328"/>
    <lineage>
        <taxon>Eukaryota</taxon>
        <taxon>Viridiplantae</taxon>
        <taxon>Streptophyta</taxon>
        <taxon>Embryophyta</taxon>
        <taxon>Tracheophyta</taxon>
        <taxon>Spermatophyta</taxon>
        <taxon>Magnoliopsida</taxon>
        <taxon>Liliopsida</taxon>
        <taxon>Zingiberales</taxon>
        <taxon>Zingiberaceae</taxon>
        <taxon>Zingiber</taxon>
    </lineage>
</organism>
<dbReference type="CDD" id="cd01650">
    <property type="entry name" value="RT_nLTR_like"/>
    <property type="match status" value="1"/>
</dbReference>
<keyword evidence="3" id="KW-1185">Reference proteome</keyword>
<dbReference type="PANTHER" id="PTHR46890">
    <property type="entry name" value="NON-LTR RETROLELEMENT REVERSE TRANSCRIPTASE-LIKE PROTEIN-RELATED"/>
    <property type="match status" value="1"/>
</dbReference>
<name>A0A8J5L9Q8_ZINOF</name>
<dbReference type="Pfam" id="PF00078">
    <property type="entry name" value="RVT_1"/>
    <property type="match status" value="1"/>
</dbReference>
<dbReference type="Proteomes" id="UP000734854">
    <property type="component" value="Unassembled WGS sequence"/>
</dbReference>
<reference evidence="2 3" key="1">
    <citation type="submission" date="2020-08" db="EMBL/GenBank/DDBJ databases">
        <title>Plant Genome Project.</title>
        <authorList>
            <person name="Zhang R.-G."/>
        </authorList>
    </citation>
    <scope>NUCLEOTIDE SEQUENCE [LARGE SCALE GENOMIC DNA]</scope>
    <source>
        <tissue evidence="2">Rhizome</tissue>
    </source>
</reference>
<dbReference type="SUPFAM" id="SSF56672">
    <property type="entry name" value="DNA/RNA polymerases"/>
    <property type="match status" value="1"/>
</dbReference>
<proteinExistence type="predicted"/>
<evidence type="ECO:0000313" key="3">
    <source>
        <dbReference type="Proteomes" id="UP000734854"/>
    </source>
</evidence>
<dbReference type="InterPro" id="IPR043502">
    <property type="entry name" value="DNA/RNA_pol_sf"/>
</dbReference>
<evidence type="ECO:0000313" key="2">
    <source>
        <dbReference type="EMBL" id="KAG6510221.1"/>
    </source>
</evidence>
<evidence type="ECO:0000259" key="1">
    <source>
        <dbReference type="Pfam" id="PF00078"/>
    </source>
</evidence>
<feature type="domain" description="Reverse transcriptase" evidence="1">
    <location>
        <begin position="260"/>
        <end position="384"/>
    </location>
</feature>
<dbReference type="InterPro" id="IPR052343">
    <property type="entry name" value="Retrotransposon-Effector_Assoc"/>
</dbReference>
<protein>
    <recommendedName>
        <fullName evidence="1">Reverse transcriptase domain-containing protein</fullName>
    </recommendedName>
</protein>
<accession>A0A8J5L9Q8</accession>
<dbReference type="InterPro" id="IPR000477">
    <property type="entry name" value="RT_dom"/>
</dbReference>
<dbReference type="PANTHER" id="PTHR46890:SF48">
    <property type="entry name" value="RNA-DIRECTED DNA POLYMERASE"/>
    <property type="match status" value="1"/>
</dbReference>
<comment type="caution">
    <text evidence="2">The sequence shown here is derived from an EMBL/GenBank/DDBJ whole genome shotgun (WGS) entry which is preliminary data.</text>
</comment>